<evidence type="ECO:0000313" key="5">
    <source>
        <dbReference type="EMBL" id="GAD82813.1"/>
    </source>
</evidence>
<dbReference type="AlphaFoldDB" id="U5E8L1"/>
<dbReference type="GO" id="GO:0003824">
    <property type="term" value="F:catalytic activity"/>
    <property type="evidence" value="ECO:0007669"/>
    <property type="project" value="InterPro"/>
</dbReference>
<organism evidence="5 6">
    <name type="scientific">Nocardia asteroides NBRC 15531</name>
    <dbReference type="NCBI Taxonomy" id="1110697"/>
    <lineage>
        <taxon>Bacteria</taxon>
        <taxon>Bacillati</taxon>
        <taxon>Actinomycetota</taxon>
        <taxon>Actinomycetes</taxon>
        <taxon>Mycobacteriales</taxon>
        <taxon>Nocardiaceae</taxon>
        <taxon>Nocardia</taxon>
    </lineage>
</organism>
<feature type="short sequence motif" description="Histidine triad motif" evidence="2 3">
    <location>
        <begin position="129"/>
        <end position="133"/>
    </location>
</feature>
<sequence>MRVSPPLSLWRHRRRALARRIRARVGYRTRVNPYTIFTDIVAGRAPASRVYEDDDVLAFMDIRPVTPGHVLVVPKVAAPSLADLDPALGGKLFQVGQRIAAALRSSEVAADGVNFFLADGVTAGQEVFHVHLHVIPRTPGDGFGLRARPTSPARADLDYLAGSIRGALSR</sequence>
<dbReference type="GO" id="GO:0009117">
    <property type="term" value="P:nucleotide metabolic process"/>
    <property type="evidence" value="ECO:0007669"/>
    <property type="project" value="TreeGrafter"/>
</dbReference>
<dbReference type="Pfam" id="PF01230">
    <property type="entry name" value="HIT"/>
    <property type="match status" value="1"/>
</dbReference>
<gene>
    <name evidence="5" type="ORF">NCAST_13_00870</name>
</gene>
<dbReference type="PANTHER" id="PTHR46648:SF1">
    <property type="entry name" value="ADENOSINE 5'-MONOPHOSPHORAMIDASE HNT1"/>
    <property type="match status" value="1"/>
</dbReference>
<dbReference type="SUPFAM" id="SSF54197">
    <property type="entry name" value="HIT-like"/>
    <property type="match status" value="1"/>
</dbReference>
<evidence type="ECO:0000256" key="1">
    <source>
        <dbReference type="PIRSR" id="PIRSR601310-1"/>
    </source>
</evidence>
<feature type="domain" description="HIT" evidence="4">
    <location>
        <begin position="36"/>
        <end position="144"/>
    </location>
</feature>
<dbReference type="EMBL" id="BAFO02000013">
    <property type="protein sequence ID" value="GAD82813.1"/>
    <property type="molecule type" value="Genomic_DNA"/>
</dbReference>
<feature type="active site" description="Tele-AMP-histidine intermediate" evidence="1">
    <location>
        <position position="131"/>
    </location>
</feature>
<dbReference type="InterPro" id="IPR001310">
    <property type="entry name" value="Histidine_triad_HIT"/>
</dbReference>
<evidence type="ECO:0000256" key="3">
    <source>
        <dbReference type="PROSITE-ProRule" id="PRU00464"/>
    </source>
</evidence>
<evidence type="ECO:0000259" key="4">
    <source>
        <dbReference type="PROSITE" id="PS51084"/>
    </source>
</evidence>
<dbReference type="PRINTS" id="PR00332">
    <property type="entry name" value="HISTRIAD"/>
</dbReference>
<proteinExistence type="predicted"/>
<comment type="caution">
    <text evidence="5">The sequence shown here is derived from an EMBL/GenBank/DDBJ whole genome shotgun (WGS) entry which is preliminary data.</text>
</comment>
<dbReference type="InterPro" id="IPR019808">
    <property type="entry name" value="Histidine_triad_CS"/>
</dbReference>
<dbReference type="eggNOG" id="COG0537">
    <property type="taxonomic scope" value="Bacteria"/>
</dbReference>
<protein>
    <submittedName>
        <fullName evidence="5">HIT family protein</fullName>
    </submittedName>
</protein>
<dbReference type="Proteomes" id="UP000017048">
    <property type="component" value="Unassembled WGS sequence"/>
</dbReference>
<dbReference type="STRING" id="1824.SAMN05444423_103631"/>
<reference evidence="5 6" key="1">
    <citation type="journal article" date="2014" name="BMC Genomics">
        <title>Genome based analysis of type-I polyketide synthase and nonribosomal peptide synthetase gene clusters in seven strains of five representative Nocardia species.</title>
        <authorList>
            <person name="Komaki H."/>
            <person name="Ichikawa N."/>
            <person name="Hosoyama A."/>
            <person name="Takahashi-Nakaguchi A."/>
            <person name="Matsuzawa T."/>
            <person name="Suzuki K."/>
            <person name="Fujita N."/>
            <person name="Gonoi T."/>
        </authorList>
    </citation>
    <scope>NUCLEOTIDE SEQUENCE [LARGE SCALE GENOMIC DNA]</scope>
    <source>
        <strain evidence="5 6">NBRC 15531</strain>
    </source>
</reference>
<evidence type="ECO:0000256" key="2">
    <source>
        <dbReference type="PIRSR" id="PIRSR601310-3"/>
    </source>
</evidence>
<dbReference type="PROSITE" id="PS00892">
    <property type="entry name" value="HIT_1"/>
    <property type="match status" value="1"/>
</dbReference>
<name>U5E8L1_NOCAS</name>
<dbReference type="PANTHER" id="PTHR46648">
    <property type="entry name" value="HIT FAMILY PROTEIN 1"/>
    <property type="match status" value="1"/>
</dbReference>
<dbReference type="PROSITE" id="PS51084">
    <property type="entry name" value="HIT_2"/>
    <property type="match status" value="1"/>
</dbReference>
<keyword evidence="6" id="KW-1185">Reference proteome</keyword>
<evidence type="ECO:0000313" key="6">
    <source>
        <dbReference type="Proteomes" id="UP000017048"/>
    </source>
</evidence>
<dbReference type="CDD" id="cd01277">
    <property type="entry name" value="HINT_subgroup"/>
    <property type="match status" value="1"/>
</dbReference>
<dbReference type="InterPro" id="IPR011146">
    <property type="entry name" value="HIT-like"/>
</dbReference>
<dbReference type="InterPro" id="IPR036265">
    <property type="entry name" value="HIT-like_sf"/>
</dbReference>
<dbReference type="InterPro" id="IPR039384">
    <property type="entry name" value="HINT"/>
</dbReference>
<dbReference type="Gene3D" id="3.30.428.10">
    <property type="entry name" value="HIT-like"/>
    <property type="match status" value="1"/>
</dbReference>
<accession>U5E8L1</accession>